<reference evidence="1" key="1">
    <citation type="journal article" date="2021" name="Proc. Natl. Acad. Sci. U.S.A.">
        <title>A Catalog of Tens of Thousands of Viruses from Human Metagenomes Reveals Hidden Associations with Chronic Diseases.</title>
        <authorList>
            <person name="Tisza M.J."/>
            <person name="Buck C.B."/>
        </authorList>
    </citation>
    <scope>NUCLEOTIDE SEQUENCE</scope>
    <source>
        <strain evidence="1">CtJjf17</strain>
    </source>
</reference>
<dbReference type="EMBL" id="BK032560">
    <property type="protein sequence ID" value="DAF47865.1"/>
    <property type="molecule type" value="Genomic_DNA"/>
</dbReference>
<accession>A0A8S5SA81</accession>
<sequence>MQEVRLDLVELQKLDLKFPYISKDEIKRCFSIKDTTYNKWKNQFLQKVDEKFYPRGSCLKMGKEQFNLYAWLHFATNYNYFQDKRLEKKIESYSRKTVEIFREELGVK</sequence>
<evidence type="ECO:0000313" key="1">
    <source>
        <dbReference type="EMBL" id="DAF47865.1"/>
    </source>
</evidence>
<protein>
    <submittedName>
        <fullName evidence="1">Uncharacterized protein</fullName>
    </submittedName>
</protein>
<proteinExistence type="predicted"/>
<organism evidence="1">
    <name type="scientific">Siphoviridae sp. ctJjf17</name>
    <dbReference type="NCBI Taxonomy" id="2827839"/>
    <lineage>
        <taxon>Viruses</taxon>
        <taxon>Duplodnaviria</taxon>
        <taxon>Heunggongvirae</taxon>
        <taxon>Uroviricota</taxon>
        <taxon>Caudoviricetes</taxon>
    </lineage>
</organism>
<name>A0A8S5SA81_9CAUD</name>